<comment type="caution">
    <text evidence="1">The sequence shown here is derived from an EMBL/GenBank/DDBJ whole genome shotgun (WGS) entry which is preliminary data.</text>
</comment>
<dbReference type="Proteomes" id="UP000630923">
    <property type="component" value="Unassembled WGS sequence"/>
</dbReference>
<reference evidence="1" key="1">
    <citation type="journal article" date="2014" name="Int. J. Syst. Evol. Microbiol.">
        <title>Complete genome sequence of Corynebacterium casei LMG S-19264T (=DSM 44701T), isolated from a smear-ripened cheese.</title>
        <authorList>
            <consortium name="US DOE Joint Genome Institute (JGI-PGF)"/>
            <person name="Walter F."/>
            <person name="Albersmeier A."/>
            <person name="Kalinowski J."/>
            <person name="Ruckert C."/>
        </authorList>
    </citation>
    <scope>NUCLEOTIDE SEQUENCE</scope>
    <source>
        <strain evidence="1">KCTC 42590</strain>
    </source>
</reference>
<evidence type="ECO:0000313" key="2">
    <source>
        <dbReference type="Proteomes" id="UP000630923"/>
    </source>
</evidence>
<evidence type="ECO:0000313" key="1">
    <source>
        <dbReference type="EMBL" id="GHF14186.1"/>
    </source>
</evidence>
<reference evidence="1" key="2">
    <citation type="submission" date="2020-09" db="EMBL/GenBank/DDBJ databases">
        <authorList>
            <person name="Sun Q."/>
            <person name="Kim S."/>
        </authorList>
    </citation>
    <scope>NUCLEOTIDE SEQUENCE</scope>
    <source>
        <strain evidence="1">KCTC 42590</strain>
    </source>
</reference>
<dbReference type="AlphaFoldDB" id="A0A919E4X4"/>
<keyword evidence="2" id="KW-1185">Reference proteome</keyword>
<protein>
    <submittedName>
        <fullName evidence="1">Uncharacterized protein</fullName>
    </submittedName>
</protein>
<gene>
    <name evidence="1" type="ORF">GCM10017044_05350</name>
</gene>
<dbReference type="EMBL" id="BNCI01000001">
    <property type="protein sequence ID" value="GHF14186.1"/>
    <property type="molecule type" value="Genomic_DNA"/>
</dbReference>
<name>A0A919E4X4_9PROT</name>
<proteinExistence type="predicted"/>
<organism evidence="1 2">
    <name type="scientific">Kordiimonas sediminis</name>
    <dbReference type="NCBI Taxonomy" id="1735581"/>
    <lineage>
        <taxon>Bacteria</taxon>
        <taxon>Pseudomonadati</taxon>
        <taxon>Pseudomonadota</taxon>
        <taxon>Alphaproteobacteria</taxon>
        <taxon>Kordiimonadales</taxon>
        <taxon>Kordiimonadaceae</taxon>
        <taxon>Kordiimonas</taxon>
    </lineage>
</organism>
<accession>A0A919E4X4</accession>
<sequence length="65" mass="7070">MVTDWIGGIVTFVGVRLLHYAVNYIAISNNYDAICNNREPVFGAFPVYGGGCGPNNVKCNGFIKE</sequence>